<keyword evidence="6" id="KW-1133">Transmembrane helix</keyword>
<dbReference type="SUPFAM" id="SSF57850">
    <property type="entry name" value="RING/U-box"/>
    <property type="match status" value="1"/>
</dbReference>
<dbReference type="SMART" id="SM00184">
    <property type="entry name" value="RING"/>
    <property type="match status" value="1"/>
</dbReference>
<keyword evidence="7" id="KW-0472">Membrane</keyword>
<feature type="region of interest" description="Disordered" evidence="9">
    <location>
        <begin position="1"/>
        <end position="26"/>
    </location>
</feature>
<evidence type="ECO:0000256" key="9">
    <source>
        <dbReference type="SAM" id="MobiDB-lite"/>
    </source>
</evidence>
<feature type="compositionally biased region" description="Low complexity" evidence="9">
    <location>
        <begin position="1"/>
        <end position="20"/>
    </location>
</feature>
<evidence type="ECO:0000313" key="12">
    <source>
        <dbReference type="Proteomes" id="UP000826271"/>
    </source>
</evidence>
<keyword evidence="2" id="KW-0812">Transmembrane</keyword>
<dbReference type="PROSITE" id="PS50089">
    <property type="entry name" value="ZF_RING_2"/>
    <property type="match status" value="1"/>
</dbReference>
<keyword evidence="12" id="KW-1185">Reference proteome</keyword>
<keyword evidence="3" id="KW-0479">Metal-binding</keyword>
<sequence>MGSSSSSHIQVSSSNSSSPSGIGRSRFNRAKRKLSSLFCAASSSKSTLELEDFPEKSSVSCTENLTQTDGSRNSIIESSSVFTLEVEDTSSTRENEDSSRRNSSIIEEASLESNLLNMQTSRNLEPLPRQPAHESITGNTTLHDQSTNGAQGPTISLADAYDHEYLQNSIVANDYSDLRSFSIASDSLPRFQLPGDNHAHGTTTSSPGFLVSDSNQDWTSGDLLHIDVVSISSNILSSEVGNRESRRNSRRLFWDALSRRSFRRHSDTPSIVLATGLSDDLGSSHDRWLLDLSGDLHYNGAGSDLDSLGGARRNRGNERRRWLLRSEISERNLGGFSEGGQQTAFCASGLHPDGTCSCDSFFTAEEYRSLASISRIITLAETLFEVLDEIHHQTLSLSLSTLSLPAPESVVDAFPLKYHKNIEKPEKSSSDVQQCYICLADYEDGDKLRVLPCNHEFHVPCIDKWLKEVNRVCPLCRHNVCEDPGECSVSNTNVS</sequence>
<dbReference type="InterPro" id="IPR001841">
    <property type="entry name" value="Znf_RING"/>
</dbReference>
<evidence type="ECO:0000256" key="7">
    <source>
        <dbReference type="ARBA" id="ARBA00023136"/>
    </source>
</evidence>
<evidence type="ECO:0000256" key="4">
    <source>
        <dbReference type="ARBA" id="ARBA00022771"/>
    </source>
</evidence>
<evidence type="ECO:0000256" key="6">
    <source>
        <dbReference type="ARBA" id="ARBA00022989"/>
    </source>
</evidence>
<feature type="compositionally biased region" description="Basic and acidic residues" evidence="9">
    <location>
        <begin position="90"/>
        <end position="100"/>
    </location>
</feature>
<dbReference type="SMART" id="SM00744">
    <property type="entry name" value="RINGv"/>
    <property type="match status" value="1"/>
</dbReference>
<name>A0AAV6W4V1_9LAMI</name>
<evidence type="ECO:0000256" key="1">
    <source>
        <dbReference type="ARBA" id="ARBA00004167"/>
    </source>
</evidence>
<dbReference type="InterPro" id="IPR051653">
    <property type="entry name" value="E3_ligase_sorting_rcpt"/>
</dbReference>
<dbReference type="GO" id="GO:0008270">
    <property type="term" value="F:zinc ion binding"/>
    <property type="evidence" value="ECO:0007669"/>
    <property type="project" value="UniProtKB-KW"/>
</dbReference>
<comment type="subcellular location">
    <subcellularLocation>
        <location evidence="1">Membrane</location>
        <topology evidence="1">Single-pass membrane protein</topology>
    </subcellularLocation>
</comment>
<evidence type="ECO:0000256" key="3">
    <source>
        <dbReference type="ARBA" id="ARBA00022723"/>
    </source>
</evidence>
<dbReference type="GO" id="GO:0016020">
    <property type="term" value="C:membrane"/>
    <property type="evidence" value="ECO:0007669"/>
    <property type="project" value="UniProtKB-SubCell"/>
</dbReference>
<evidence type="ECO:0000313" key="11">
    <source>
        <dbReference type="EMBL" id="KAG8363477.1"/>
    </source>
</evidence>
<reference evidence="11" key="1">
    <citation type="submission" date="2019-10" db="EMBL/GenBank/DDBJ databases">
        <authorList>
            <person name="Zhang R."/>
            <person name="Pan Y."/>
            <person name="Wang J."/>
            <person name="Ma R."/>
            <person name="Yu S."/>
        </authorList>
    </citation>
    <scope>NUCLEOTIDE SEQUENCE</scope>
    <source>
        <strain evidence="11">LA-IB0</strain>
        <tissue evidence="11">Leaf</tissue>
    </source>
</reference>
<organism evidence="11 12">
    <name type="scientific">Buddleja alternifolia</name>
    <dbReference type="NCBI Taxonomy" id="168488"/>
    <lineage>
        <taxon>Eukaryota</taxon>
        <taxon>Viridiplantae</taxon>
        <taxon>Streptophyta</taxon>
        <taxon>Embryophyta</taxon>
        <taxon>Tracheophyta</taxon>
        <taxon>Spermatophyta</taxon>
        <taxon>Magnoliopsida</taxon>
        <taxon>eudicotyledons</taxon>
        <taxon>Gunneridae</taxon>
        <taxon>Pentapetalae</taxon>
        <taxon>asterids</taxon>
        <taxon>lamiids</taxon>
        <taxon>Lamiales</taxon>
        <taxon>Scrophulariaceae</taxon>
        <taxon>Buddlejeae</taxon>
        <taxon>Buddleja</taxon>
    </lineage>
</organism>
<comment type="caution">
    <text evidence="11">The sequence shown here is derived from an EMBL/GenBank/DDBJ whole genome shotgun (WGS) entry which is preliminary data.</text>
</comment>
<dbReference type="PANTHER" id="PTHR47168">
    <property type="entry name" value="RING ZINC FINGER DOMAIN SUPERFAMILY PROTEIN-RELATED"/>
    <property type="match status" value="1"/>
</dbReference>
<dbReference type="AlphaFoldDB" id="A0AAV6W4V1"/>
<dbReference type="PANTHER" id="PTHR47168:SF1">
    <property type="entry name" value="OS02G0798600 PROTEIN"/>
    <property type="match status" value="1"/>
</dbReference>
<evidence type="ECO:0000256" key="5">
    <source>
        <dbReference type="ARBA" id="ARBA00022833"/>
    </source>
</evidence>
<keyword evidence="4 8" id="KW-0863">Zinc-finger</keyword>
<feature type="region of interest" description="Disordered" evidence="9">
    <location>
        <begin position="51"/>
        <end position="154"/>
    </location>
</feature>
<dbReference type="InterPro" id="IPR011016">
    <property type="entry name" value="Znf_RING-CH"/>
</dbReference>
<evidence type="ECO:0000256" key="2">
    <source>
        <dbReference type="ARBA" id="ARBA00022692"/>
    </source>
</evidence>
<dbReference type="InterPro" id="IPR013083">
    <property type="entry name" value="Znf_RING/FYVE/PHD"/>
</dbReference>
<dbReference type="Pfam" id="PF13639">
    <property type="entry name" value="zf-RING_2"/>
    <property type="match status" value="1"/>
</dbReference>
<dbReference type="EMBL" id="WHWC01000019">
    <property type="protein sequence ID" value="KAG8363477.1"/>
    <property type="molecule type" value="Genomic_DNA"/>
</dbReference>
<feature type="compositionally biased region" description="Polar residues" evidence="9">
    <location>
        <begin position="136"/>
        <end position="154"/>
    </location>
</feature>
<dbReference type="Gene3D" id="3.30.40.10">
    <property type="entry name" value="Zinc/RING finger domain, C3HC4 (zinc finger)"/>
    <property type="match status" value="1"/>
</dbReference>
<proteinExistence type="predicted"/>
<evidence type="ECO:0000259" key="10">
    <source>
        <dbReference type="PROSITE" id="PS50089"/>
    </source>
</evidence>
<keyword evidence="5" id="KW-0862">Zinc</keyword>
<feature type="compositionally biased region" description="Polar residues" evidence="9">
    <location>
        <begin position="111"/>
        <end position="123"/>
    </location>
</feature>
<accession>A0AAV6W4V1</accession>
<feature type="domain" description="RING-type" evidence="10">
    <location>
        <begin position="435"/>
        <end position="477"/>
    </location>
</feature>
<evidence type="ECO:0000256" key="8">
    <source>
        <dbReference type="PROSITE-ProRule" id="PRU00175"/>
    </source>
</evidence>
<dbReference type="FunFam" id="3.30.40.10:FF:000388">
    <property type="entry name" value="Putative RING zinc finger domain superfamily protein"/>
    <property type="match status" value="1"/>
</dbReference>
<dbReference type="CDD" id="cd16472">
    <property type="entry name" value="RING-H2_RNF38-like"/>
    <property type="match status" value="1"/>
</dbReference>
<dbReference type="Proteomes" id="UP000826271">
    <property type="component" value="Unassembled WGS sequence"/>
</dbReference>
<feature type="compositionally biased region" description="Polar residues" evidence="9">
    <location>
        <begin position="57"/>
        <end position="82"/>
    </location>
</feature>
<protein>
    <recommendedName>
        <fullName evidence="10">RING-type domain-containing protein</fullName>
    </recommendedName>
</protein>
<gene>
    <name evidence="11" type="ORF">BUALT_Bualt19G0026500</name>
</gene>